<dbReference type="Proteomes" id="UP001519287">
    <property type="component" value="Unassembled WGS sequence"/>
</dbReference>
<evidence type="ECO:0000313" key="1">
    <source>
        <dbReference type="EMBL" id="MBP1990967.1"/>
    </source>
</evidence>
<keyword evidence="2" id="KW-1185">Reference proteome</keyword>
<protein>
    <submittedName>
        <fullName evidence="1">Uncharacterized protein</fullName>
    </submittedName>
</protein>
<reference evidence="1 2" key="1">
    <citation type="submission" date="2021-03" db="EMBL/GenBank/DDBJ databases">
        <title>Genomic Encyclopedia of Type Strains, Phase IV (KMG-IV): sequencing the most valuable type-strain genomes for metagenomic binning, comparative biology and taxonomic classification.</title>
        <authorList>
            <person name="Goeker M."/>
        </authorList>
    </citation>
    <scope>NUCLEOTIDE SEQUENCE [LARGE SCALE GENOMIC DNA]</scope>
    <source>
        <strain evidence="1 2">DSM 26048</strain>
    </source>
</reference>
<organism evidence="1 2">
    <name type="scientific">Paenibacillus eucommiae</name>
    <dbReference type="NCBI Taxonomy" id="1355755"/>
    <lineage>
        <taxon>Bacteria</taxon>
        <taxon>Bacillati</taxon>
        <taxon>Bacillota</taxon>
        <taxon>Bacilli</taxon>
        <taxon>Bacillales</taxon>
        <taxon>Paenibacillaceae</taxon>
        <taxon>Paenibacillus</taxon>
    </lineage>
</organism>
<proteinExistence type="predicted"/>
<dbReference type="RefSeq" id="WP_209971722.1">
    <property type="nucleotide sequence ID" value="NZ_JAGGLB010000007.1"/>
</dbReference>
<name>A0ABS4ITR1_9BACL</name>
<dbReference type="EMBL" id="JAGGLB010000007">
    <property type="protein sequence ID" value="MBP1990967.1"/>
    <property type="molecule type" value="Genomic_DNA"/>
</dbReference>
<gene>
    <name evidence="1" type="ORF">J2Z66_002574</name>
</gene>
<sequence length="96" mass="10566">MQSDYKDSGAASGRFIVGRYEPVRLTFEEYWRNESTEGPLHRIAGDGLWFFSAGRGRLYKAVPERLEIVSVADNPEPVTSRCLAASPSGLLGADTD</sequence>
<evidence type="ECO:0000313" key="2">
    <source>
        <dbReference type="Proteomes" id="UP001519287"/>
    </source>
</evidence>
<comment type="caution">
    <text evidence="1">The sequence shown here is derived from an EMBL/GenBank/DDBJ whole genome shotgun (WGS) entry which is preliminary data.</text>
</comment>
<accession>A0ABS4ITR1</accession>